<evidence type="ECO:0000256" key="10">
    <source>
        <dbReference type="SAM" id="Coils"/>
    </source>
</evidence>
<keyword evidence="6 9" id="KW-0812">Transmembrane</keyword>
<feature type="domain" description="AprE-like beta-barrel" evidence="13">
    <location>
        <begin position="357"/>
        <end position="446"/>
    </location>
</feature>
<evidence type="ECO:0000256" key="3">
    <source>
        <dbReference type="ARBA" id="ARBA00022448"/>
    </source>
</evidence>
<dbReference type="InterPro" id="IPR050739">
    <property type="entry name" value="MFP"/>
</dbReference>
<dbReference type="EMBL" id="FOUO01000017">
    <property type="protein sequence ID" value="SFM64192.1"/>
    <property type="molecule type" value="Genomic_DNA"/>
</dbReference>
<dbReference type="GO" id="GO:0015031">
    <property type="term" value="P:protein transport"/>
    <property type="evidence" value="ECO:0007669"/>
    <property type="project" value="InterPro"/>
</dbReference>
<keyword evidence="15" id="KW-1185">Reference proteome</keyword>
<keyword evidence="3 9" id="KW-0813">Transport</keyword>
<dbReference type="GO" id="GO:0005886">
    <property type="term" value="C:plasma membrane"/>
    <property type="evidence" value="ECO:0007669"/>
    <property type="project" value="UniProtKB-SubCell"/>
</dbReference>
<dbReference type="STRING" id="195064.SAMN05421721_11722"/>
<evidence type="ECO:0000313" key="14">
    <source>
        <dbReference type="EMBL" id="SFM64192.1"/>
    </source>
</evidence>
<feature type="domain" description="AprE-like long alpha-helical hairpin" evidence="12">
    <location>
        <begin position="125"/>
        <end position="314"/>
    </location>
</feature>
<keyword evidence="4 9" id="KW-1003">Cell membrane</keyword>
<dbReference type="Gene3D" id="2.40.50.100">
    <property type="match status" value="1"/>
</dbReference>
<dbReference type="Pfam" id="PF25994">
    <property type="entry name" value="HH_AprE"/>
    <property type="match status" value="1"/>
</dbReference>
<organism evidence="14 15">
    <name type="scientific">Ectothiorhodospira mobilis</name>
    <dbReference type="NCBI Taxonomy" id="195064"/>
    <lineage>
        <taxon>Bacteria</taxon>
        <taxon>Pseudomonadati</taxon>
        <taxon>Pseudomonadota</taxon>
        <taxon>Gammaproteobacteria</taxon>
        <taxon>Chromatiales</taxon>
        <taxon>Ectothiorhodospiraceae</taxon>
        <taxon>Ectothiorhodospira</taxon>
    </lineage>
</organism>
<gene>
    <name evidence="14" type="ORF">SAMN05421721_11722</name>
</gene>
<dbReference type="InterPro" id="IPR058982">
    <property type="entry name" value="Beta-barrel_AprE"/>
</dbReference>
<feature type="transmembrane region" description="Helical" evidence="9">
    <location>
        <begin position="51"/>
        <end position="70"/>
    </location>
</feature>
<sequence length="469" mass="52397">MSEQDQNPASKPPVSRSEESTPVQGEHLPRKADTRETPGATPPSDDRFPRLFGIIVILLAFGFLGGWASLARIDGAVVAQGTVTVDTYRKTVQHLEGGIIKAFHVRDGDRVEQGDLLIELDDTQARASYLANYNNYLAELARRARLEAELTGQDTIDFPEELTRGGEGSLGDRLRTVEQRQFRVRREALQGEIDVLRQRIEQLKEKIEGMQAQRQSRLDIIASLDEELASRGRLAERELLPAADLRPLERQRAEALGEAGELKARIAETRVQIGEAELQILQARREFQRQAAKAMREATARINSLEEELRALRDTLARTEIRAPVAGEVVNLRFHSRWAVIGPGEPILDLVPGDQPLVVEGRIRPQDVDNVHEGQPADVRFSAFSMRTTPVVEGKVSFVSADRLQDPDTGEPYYLTRVVVGEKEMRRLGNITLRPGMPAEIMIQTGERTPMSYLLKPLTDGLARAFTEN</sequence>
<dbReference type="PANTHER" id="PTHR30386">
    <property type="entry name" value="MEMBRANE FUSION SUBUNIT OF EMRAB-TOLC MULTIDRUG EFFLUX PUMP"/>
    <property type="match status" value="1"/>
</dbReference>
<reference evidence="14 15" key="1">
    <citation type="submission" date="2016-10" db="EMBL/GenBank/DDBJ databases">
        <authorList>
            <person name="de Groot N.N."/>
        </authorList>
    </citation>
    <scope>NUCLEOTIDE SEQUENCE [LARGE SCALE GENOMIC DNA]</scope>
    <source>
        <strain evidence="14 15">DSM 4180</strain>
    </source>
</reference>
<keyword evidence="8 9" id="KW-0472">Membrane</keyword>
<protein>
    <recommendedName>
        <fullName evidence="9">Membrane fusion protein (MFP) family protein</fullName>
    </recommendedName>
</protein>
<comment type="subcellular location">
    <subcellularLocation>
        <location evidence="1 9">Cell inner membrane</location>
        <topology evidence="1 9">Single-pass membrane protein</topology>
    </subcellularLocation>
</comment>
<dbReference type="RefSeq" id="WP_090486936.1">
    <property type="nucleotide sequence ID" value="NZ_FOUO01000017.1"/>
</dbReference>
<proteinExistence type="inferred from homology"/>
<dbReference type="Gene3D" id="2.40.30.170">
    <property type="match status" value="1"/>
</dbReference>
<dbReference type="OrthoDB" id="9775513at2"/>
<dbReference type="Pfam" id="PF26002">
    <property type="entry name" value="Beta-barrel_AprE"/>
    <property type="match status" value="1"/>
</dbReference>
<evidence type="ECO:0000259" key="13">
    <source>
        <dbReference type="Pfam" id="PF26002"/>
    </source>
</evidence>
<keyword evidence="7 9" id="KW-1133">Transmembrane helix</keyword>
<dbReference type="PRINTS" id="PR01490">
    <property type="entry name" value="RTXTOXIND"/>
</dbReference>
<comment type="similarity">
    <text evidence="2 9">Belongs to the membrane fusion protein (MFP) (TC 8.A.1) family.</text>
</comment>
<dbReference type="InterPro" id="IPR010129">
    <property type="entry name" value="T1SS_HlyD"/>
</dbReference>
<evidence type="ECO:0000256" key="11">
    <source>
        <dbReference type="SAM" id="MobiDB-lite"/>
    </source>
</evidence>
<dbReference type="InterPro" id="IPR058781">
    <property type="entry name" value="HH_AprE-like"/>
</dbReference>
<evidence type="ECO:0000256" key="5">
    <source>
        <dbReference type="ARBA" id="ARBA00022519"/>
    </source>
</evidence>
<dbReference type="PANTHER" id="PTHR30386:SF17">
    <property type="entry name" value="ALKALINE PROTEASE SECRETION PROTEIN APRE"/>
    <property type="match status" value="1"/>
</dbReference>
<keyword evidence="5 9" id="KW-0997">Cell inner membrane</keyword>
<keyword evidence="10" id="KW-0175">Coiled coil</keyword>
<evidence type="ECO:0000256" key="8">
    <source>
        <dbReference type="ARBA" id="ARBA00023136"/>
    </source>
</evidence>
<feature type="coiled-coil region" evidence="10">
    <location>
        <begin position="186"/>
        <end position="213"/>
    </location>
</feature>
<feature type="compositionally biased region" description="Basic and acidic residues" evidence="11">
    <location>
        <begin position="27"/>
        <end position="36"/>
    </location>
</feature>
<dbReference type="NCBIfam" id="TIGR01843">
    <property type="entry name" value="type_I_hlyD"/>
    <property type="match status" value="1"/>
</dbReference>
<evidence type="ECO:0000256" key="1">
    <source>
        <dbReference type="ARBA" id="ARBA00004377"/>
    </source>
</evidence>
<name>A0A1I4SIC7_ECTMO</name>
<feature type="region of interest" description="Disordered" evidence="11">
    <location>
        <begin position="1"/>
        <end position="45"/>
    </location>
</feature>
<dbReference type="AlphaFoldDB" id="A0A1I4SIC7"/>
<evidence type="ECO:0000313" key="15">
    <source>
        <dbReference type="Proteomes" id="UP000199556"/>
    </source>
</evidence>
<evidence type="ECO:0000259" key="12">
    <source>
        <dbReference type="Pfam" id="PF25994"/>
    </source>
</evidence>
<evidence type="ECO:0000256" key="9">
    <source>
        <dbReference type="RuleBase" id="RU365093"/>
    </source>
</evidence>
<accession>A0A1I4SIC7</accession>
<evidence type="ECO:0000256" key="4">
    <source>
        <dbReference type="ARBA" id="ARBA00022475"/>
    </source>
</evidence>
<feature type="coiled-coil region" evidence="10">
    <location>
        <begin position="259"/>
        <end position="322"/>
    </location>
</feature>
<evidence type="ECO:0000256" key="7">
    <source>
        <dbReference type="ARBA" id="ARBA00022989"/>
    </source>
</evidence>
<evidence type="ECO:0000256" key="2">
    <source>
        <dbReference type="ARBA" id="ARBA00009477"/>
    </source>
</evidence>
<evidence type="ECO:0000256" key="6">
    <source>
        <dbReference type="ARBA" id="ARBA00022692"/>
    </source>
</evidence>
<dbReference type="Proteomes" id="UP000199556">
    <property type="component" value="Unassembled WGS sequence"/>
</dbReference>